<evidence type="ECO:0000313" key="1">
    <source>
        <dbReference type="EMBL" id="NMF55645.1"/>
    </source>
</evidence>
<protein>
    <submittedName>
        <fullName evidence="1">DUF1836 domain-containing protein</fullName>
    </submittedName>
</protein>
<proteinExistence type="predicted"/>
<dbReference type="AlphaFoldDB" id="A0A7X9UBU5"/>
<reference evidence="1 2" key="1">
    <citation type="submission" date="2020-04" db="EMBL/GenBank/DDBJ databases">
        <title>Collinsella sp. KGMB02528 nov., an anaerobic actinobacterium isolated from human feces.</title>
        <authorList>
            <person name="Han K.-I."/>
            <person name="Eom M.K."/>
            <person name="Kim J.-S."/>
            <person name="Lee K.C."/>
            <person name="Suh M.K."/>
            <person name="Park S.-H."/>
            <person name="Lee J.H."/>
            <person name="Kang S.W."/>
            <person name="Park J.-E."/>
            <person name="Oh B.S."/>
            <person name="Yu S.Y."/>
            <person name="Choi S.-H."/>
            <person name="Lee D.H."/>
            <person name="Yoon H."/>
            <person name="Kim B.-Y."/>
            <person name="Lee J.H."/>
            <person name="Lee J.-S."/>
        </authorList>
    </citation>
    <scope>NUCLEOTIDE SEQUENCE [LARGE SCALE GENOMIC DNA]</scope>
    <source>
        <strain evidence="1 2">KGMB02528</strain>
    </source>
</reference>
<dbReference type="RefSeq" id="WP_169277275.1">
    <property type="nucleotide sequence ID" value="NZ_JABBCP010000002.1"/>
</dbReference>
<gene>
    <name evidence="1" type="ORF">HF320_04805</name>
</gene>
<evidence type="ECO:0000313" key="2">
    <source>
        <dbReference type="Proteomes" id="UP000546970"/>
    </source>
</evidence>
<name>A0A7X9UBU5_9ACTN</name>
<dbReference type="Pfam" id="PF08876">
    <property type="entry name" value="DUF1836"/>
    <property type="match status" value="1"/>
</dbReference>
<sequence>MDKTKAQLTSLIPMSDNSPAIDAGQLIQRPPFDCFMDSAEMDEIRSSKLPTYDELPNVPLYRDQVISYITLILKPLDRCSSSEWLTPSMINNYVKMHLVSPPVKKQYGREQISRLLLICILKQFLSISAIEQLLKIQSVVSSPQEAYDHMVAEINHIVDMTFSATDVQSLERALRETGEISREELLVRAAAQAFASKALLMAYLQFAGFENSGVGAR</sequence>
<dbReference type="Proteomes" id="UP000546970">
    <property type="component" value="Unassembled WGS sequence"/>
</dbReference>
<comment type="caution">
    <text evidence="1">The sequence shown here is derived from an EMBL/GenBank/DDBJ whole genome shotgun (WGS) entry which is preliminary data.</text>
</comment>
<dbReference type="InterPro" id="IPR014975">
    <property type="entry name" value="DUF1836"/>
</dbReference>
<dbReference type="PANTHER" id="PTHR40056">
    <property type="entry name" value="HYPOTHETICAL CYTOSOLIC PROTEIN"/>
    <property type="match status" value="1"/>
</dbReference>
<accession>A0A7X9UBU5</accession>
<organism evidence="1 2">
    <name type="scientific">Collinsella acetigenes</name>
    <dbReference type="NCBI Taxonomy" id="2713419"/>
    <lineage>
        <taxon>Bacteria</taxon>
        <taxon>Bacillati</taxon>
        <taxon>Actinomycetota</taxon>
        <taxon>Coriobacteriia</taxon>
        <taxon>Coriobacteriales</taxon>
        <taxon>Coriobacteriaceae</taxon>
        <taxon>Collinsella</taxon>
    </lineage>
</organism>
<dbReference type="EMBL" id="JABBCP010000002">
    <property type="protein sequence ID" value="NMF55645.1"/>
    <property type="molecule type" value="Genomic_DNA"/>
</dbReference>
<keyword evidence="2" id="KW-1185">Reference proteome</keyword>
<dbReference type="PANTHER" id="PTHR40056:SF1">
    <property type="entry name" value="DUF1836 DOMAIN-CONTAINING PROTEIN"/>
    <property type="match status" value="1"/>
</dbReference>